<reference evidence="3" key="2">
    <citation type="submission" date="2020-09" db="EMBL/GenBank/DDBJ databases">
        <authorList>
            <person name="Sun Q."/>
            <person name="Zhou Y."/>
        </authorList>
    </citation>
    <scope>NUCLEOTIDE SEQUENCE</scope>
    <source>
        <strain evidence="3">CGMCC 4.7679</strain>
    </source>
</reference>
<evidence type="ECO:0000256" key="1">
    <source>
        <dbReference type="SAM" id="MobiDB-lite"/>
    </source>
</evidence>
<comment type="caution">
    <text evidence="3">The sequence shown here is derived from an EMBL/GenBank/DDBJ whole genome shotgun (WGS) entry which is preliminary data.</text>
</comment>
<feature type="signal peptide" evidence="2">
    <location>
        <begin position="1"/>
        <end position="27"/>
    </location>
</feature>
<evidence type="ECO:0000313" key="3">
    <source>
        <dbReference type="EMBL" id="GHF45656.1"/>
    </source>
</evidence>
<proteinExistence type="predicted"/>
<protein>
    <submittedName>
        <fullName evidence="3">Uncharacterized protein</fullName>
    </submittedName>
</protein>
<dbReference type="AlphaFoldDB" id="A0A8H9MCN3"/>
<feature type="region of interest" description="Disordered" evidence="1">
    <location>
        <begin position="37"/>
        <end position="62"/>
    </location>
</feature>
<organism evidence="3 4">
    <name type="scientific">Amycolatopsis bartoniae</name>
    <dbReference type="NCBI Taxonomy" id="941986"/>
    <lineage>
        <taxon>Bacteria</taxon>
        <taxon>Bacillati</taxon>
        <taxon>Actinomycetota</taxon>
        <taxon>Actinomycetes</taxon>
        <taxon>Pseudonocardiales</taxon>
        <taxon>Pseudonocardiaceae</taxon>
        <taxon>Amycolatopsis</taxon>
    </lineage>
</organism>
<dbReference type="RefSeq" id="WP_183176522.1">
    <property type="nucleotide sequence ID" value="NZ_BNAV01000002.1"/>
</dbReference>
<accession>A0A8H9MCN3</accession>
<dbReference type="Proteomes" id="UP000658656">
    <property type="component" value="Unassembled WGS sequence"/>
</dbReference>
<name>A0A8H9MCN3_9PSEU</name>
<dbReference type="EMBL" id="BNAV01000002">
    <property type="protein sequence ID" value="GHF45656.1"/>
    <property type="molecule type" value="Genomic_DNA"/>
</dbReference>
<evidence type="ECO:0000313" key="4">
    <source>
        <dbReference type="Proteomes" id="UP000658656"/>
    </source>
</evidence>
<evidence type="ECO:0000256" key="2">
    <source>
        <dbReference type="SAM" id="SignalP"/>
    </source>
</evidence>
<gene>
    <name evidence="3" type="ORF">GCM10017566_18380</name>
</gene>
<reference evidence="3" key="1">
    <citation type="journal article" date="2014" name="Int. J. Syst. Evol. Microbiol.">
        <title>Complete genome sequence of Corynebacterium casei LMG S-19264T (=DSM 44701T), isolated from a smear-ripened cheese.</title>
        <authorList>
            <consortium name="US DOE Joint Genome Institute (JGI-PGF)"/>
            <person name="Walter F."/>
            <person name="Albersmeier A."/>
            <person name="Kalinowski J."/>
            <person name="Ruckert C."/>
        </authorList>
    </citation>
    <scope>NUCLEOTIDE SEQUENCE</scope>
    <source>
        <strain evidence="3">CGMCC 4.7679</strain>
    </source>
</reference>
<keyword evidence="4" id="KW-1185">Reference proteome</keyword>
<keyword evidence="2" id="KW-0732">Signal</keyword>
<feature type="compositionally biased region" description="Low complexity" evidence="1">
    <location>
        <begin position="53"/>
        <end position="62"/>
    </location>
</feature>
<feature type="compositionally biased region" description="Low complexity" evidence="1">
    <location>
        <begin position="37"/>
        <end position="46"/>
    </location>
</feature>
<feature type="chain" id="PRO_5034917629" evidence="2">
    <location>
        <begin position="28"/>
        <end position="137"/>
    </location>
</feature>
<sequence>MRIIRRALVASAIALPLMVGAAGIASADTPNDNAGASYYTSSSTSAGSGGASTDGTTSWATDDASAYHHGATAAGPDGASSESTHSYSYDGDNHHGWVSYDNDDCDYNYGHHHWNHHSDWNDNDDGGLLDVGSIHLL</sequence>